<dbReference type="Proteomes" id="UP000063308">
    <property type="component" value="Chromosome"/>
</dbReference>
<reference evidence="1 2" key="1">
    <citation type="submission" date="2014-11" db="EMBL/GenBank/DDBJ databases">
        <title>Symbiosis island explosion on the genome of extra-slow-growing strains of soybean bradyrhizobia with massive insertion sequences.</title>
        <authorList>
            <person name="Iida T."/>
            <person name="Minamisawa K."/>
        </authorList>
    </citation>
    <scope>NUCLEOTIDE SEQUENCE [LARGE SCALE GENOMIC DNA]</scope>
    <source>
        <strain evidence="1 2">NK6</strain>
    </source>
</reference>
<gene>
    <name evidence="1" type="ORF">NK6_8244</name>
</gene>
<sequence length="43" mass="5077">MRLSPIRNRDSDSSDSRQTCVHGAFRRRYLAYSINLLIRSFCN</sequence>
<name>A0A0E4FXX8_9BRAD</name>
<organism evidence="1 2">
    <name type="scientific">Bradyrhizobium diazoefficiens</name>
    <dbReference type="NCBI Taxonomy" id="1355477"/>
    <lineage>
        <taxon>Bacteria</taxon>
        <taxon>Pseudomonadati</taxon>
        <taxon>Pseudomonadota</taxon>
        <taxon>Alphaproteobacteria</taxon>
        <taxon>Hyphomicrobiales</taxon>
        <taxon>Nitrobacteraceae</taxon>
        <taxon>Bradyrhizobium</taxon>
    </lineage>
</organism>
<dbReference type="EMBL" id="AP014685">
    <property type="protein sequence ID" value="BAR61393.1"/>
    <property type="molecule type" value="Genomic_DNA"/>
</dbReference>
<proteinExistence type="predicted"/>
<accession>A0A0E4FXX8</accession>
<evidence type="ECO:0000313" key="2">
    <source>
        <dbReference type="Proteomes" id="UP000063308"/>
    </source>
</evidence>
<dbReference type="AlphaFoldDB" id="A0A0E4FXX8"/>
<evidence type="ECO:0000313" key="1">
    <source>
        <dbReference type="EMBL" id="BAR61393.1"/>
    </source>
</evidence>
<protein>
    <submittedName>
        <fullName evidence="1">Uncharacterized protein</fullName>
    </submittedName>
</protein>